<feature type="transmembrane region" description="Helical" evidence="1">
    <location>
        <begin position="34"/>
        <end position="55"/>
    </location>
</feature>
<evidence type="ECO:0000313" key="3">
    <source>
        <dbReference type="Proteomes" id="UP001283361"/>
    </source>
</evidence>
<keyword evidence="1" id="KW-0472">Membrane</keyword>
<sequence>MDISTTSPSVDVEETRAIIGEAAYFYLSFSFRVVLMPVLAVLSLCAAIANVVTFARMGLNQGINQSLLILSASV</sequence>
<protein>
    <submittedName>
        <fullName evidence="2">Uncharacterized protein</fullName>
    </submittedName>
</protein>
<keyword evidence="1" id="KW-0812">Transmembrane</keyword>
<keyword evidence="3" id="KW-1185">Reference proteome</keyword>
<dbReference type="AlphaFoldDB" id="A0AAE0XE62"/>
<reference evidence="2" key="1">
    <citation type="journal article" date="2023" name="G3 (Bethesda)">
        <title>A reference genome for the long-term kleptoplast-retaining sea slug Elysia crispata morphotype clarki.</title>
        <authorList>
            <person name="Eastman K.E."/>
            <person name="Pendleton A.L."/>
            <person name="Shaikh M.A."/>
            <person name="Suttiyut T."/>
            <person name="Ogas R."/>
            <person name="Tomko P."/>
            <person name="Gavelis G."/>
            <person name="Widhalm J.R."/>
            <person name="Wisecaver J.H."/>
        </authorList>
    </citation>
    <scope>NUCLEOTIDE SEQUENCE</scope>
    <source>
        <strain evidence="2">ECLA1</strain>
    </source>
</reference>
<dbReference type="Proteomes" id="UP001283361">
    <property type="component" value="Unassembled WGS sequence"/>
</dbReference>
<proteinExistence type="predicted"/>
<dbReference type="EMBL" id="JAWDGP010008106">
    <property type="protein sequence ID" value="KAK3690873.1"/>
    <property type="molecule type" value="Genomic_DNA"/>
</dbReference>
<name>A0AAE0XE62_9GAST</name>
<evidence type="ECO:0000313" key="2">
    <source>
        <dbReference type="EMBL" id="KAK3690873.1"/>
    </source>
</evidence>
<gene>
    <name evidence="2" type="ORF">RRG08_021571</name>
</gene>
<accession>A0AAE0XE62</accession>
<comment type="caution">
    <text evidence="2">The sequence shown here is derived from an EMBL/GenBank/DDBJ whole genome shotgun (WGS) entry which is preliminary data.</text>
</comment>
<keyword evidence="1" id="KW-1133">Transmembrane helix</keyword>
<evidence type="ECO:0000256" key="1">
    <source>
        <dbReference type="SAM" id="Phobius"/>
    </source>
</evidence>
<organism evidence="2 3">
    <name type="scientific">Elysia crispata</name>
    <name type="common">lettuce slug</name>
    <dbReference type="NCBI Taxonomy" id="231223"/>
    <lineage>
        <taxon>Eukaryota</taxon>
        <taxon>Metazoa</taxon>
        <taxon>Spiralia</taxon>
        <taxon>Lophotrochozoa</taxon>
        <taxon>Mollusca</taxon>
        <taxon>Gastropoda</taxon>
        <taxon>Heterobranchia</taxon>
        <taxon>Euthyneura</taxon>
        <taxon>Panpulmonata</taxon>
        <taxon>Sacoglossa</taxon>
        <taxon>Placobranchoidea</taxon>
        <taxon>Plakobranchidae</taxon>
        <taxon>Elysia</taxon>
    </lineage>
</organism>